<comment type="caution">
    <text evidence="13">The sequence shown here is derived from an EMBL/GenBank/DDBJ whole genome shotgun (WGS) entry which is preliminary data.</text>
</comment>
<dbReference type="AlphaFoldDB" id="A0A9D7XNJ9"/>
<dbReference type="PRINTS" id="PR00120">
    <property type="entry name" value="HATPASE"/>
</dbReference>
<dbReference type="Gene3D" id="1.20.1110.10">
    <property type="entry name" value="Calcium-transporting ATPase, transmembrane domain"/>
    <property type="match status" value="2"/>
</dbReference>
<dbReference type="Pfam" id="PF00702">
    <property type="entry name" value="Hydrolase"/>
    <property type="match status" value="1"/>
</dbReference>
<dbReference type="Gene3D" id="3.40.50.1000">
    <property type="entry name" value="HAD superfamily/HAD-like"/>
    <property type="match status" value="2"/>
</dbReference>
<dbReference type="SUPFAM" id="SSF81665">
    <property type="entry name" value="Calcium ATPase, transmembrane domain M"/>
    <property type="match status" value="1"/>
</dbReference>
<dbReference type="InterPro" id="IPR023298">
    <property type="entry name" value="ATPase_P-typ_TM_dom_sf"/>
</dbReference>
<dbReference type="SFLD" id="SFLDG00002">
    <property type="entry name" value="C1.7:_P-type_atpase_like"/>
    <property type="match status" value="1"/>
</dbReference>
<feature type="transmembrane region" description="Helical" evidence="9">
    <location>
        <begin position="696"/>
        <end position="724"/>
    </location>
</feature>
<dbReference type="GO" id="GO:0016020">
    <property type="term" value="C:membrane"/>
    <property type="evidence" value="ECO:0007669"/>
    <property type="project" value="UniProtKB-SubCell"/>
</dbReference>
<feature type="transmembrane region" description="Helical" evidence="9">
    <location>
        <begin position="654"/>
        <end position="675"/>
    </location>
</feature>
<feature type="transmembrane region" description="Helical" evidence="9">
    <location>
        <begin position="66"/>
        <end position="82"/>
    </location>
</feature>
<dbReference type="PROSITE" id="PS00154">
    <property type="entry name" value="ATPASE_E1_E2"/>
    <property type="match status" value="1"/>
</dbReference>
<dbReference type="SUPFAM" id="SSF56784">
    <property type="entry name" value="HAD-like"/>
    <property type="match status" value="1"/>
</dbReference>
<dbReference type="GO" id="GO:0016887">
    <property type="term" value="F:ATP hydrolysis activity"/>
    <property type="evidence" value="ECO:0007669"/>
    <property type="project" value="InterPro"/>
</dbReference>
<feature type="domain" description="P-type ATPase A" evidence="10">
    <location>
        <begin position="97"/>
        <end position="200"/>
    </location>
</feature>
<dbReference type="SFLD" id="SFLDF00027">
    <property type="entry name" value="p-type_atpase"/>
    <property type="match status" value="1"/>
</dbReference>
<dbReference type="InterPro" id="IPR006068">
    <property type="entry name" value="ATPase_P-typ_cation-transptr_C"/>
</dbReference>
<keyword evidence="6 9" id="KW-1133">Transmembrane helix</keyword>
<dbReference type="InterPro" id="IPR018303">
    <property type="entry name" value="ATPase_P-typ_P_site"/>
</dbReference>
<evidence type="ECO:0000259" key="10">
    <source>
        <dbReference type="Pfam" id="PF00122"/>
    </source>
</evidence>
<dbReference type="Proteomes" id="UP000808337">
    <property type="component" value="Unassembled WGS sequence"/>
</dbReference>
<feature type="transmembrane region" description="Helical" evidence="9">
    <location>
        <begin position="251"/>
        <end position="275"/>
    </location>
</feature>
<dbReference type="PANTHER" id="PTHR42861">
    <property type="entry name" value="CALCIUM-TRANSPORTING ATPASE"/>
    <property type="match status" value="1"/>
</dbReference>
<dbReference type="InterPro" id="IPR023299">
    <property type="entry name" value="ATPase_P-typ_cyto_dom_N"/>
</dbReference>
<evidence type="ECO:0000313" key="14">
    <source>
        <dbReference type="Proteomes" id="UP000808337"/>
    </source>
</evidence>
<evidence type="ECO:0000256" key="3">
    <source>
        <dbReference type="ARBA" id="ARBA00022741"/>
    </source>
</evidence>
<dbReference type="SFLD" id="SFLDS00003">
    <property type="entry name" value="Haloacid_Dehalogenase"/>
    <property type="match status" value="1"/>
</dbReference>
<keyword evidence="3" id="KW-0547">Nucleotide-binding</keyword>
<evidence type="ECO:0000259" key="12">
    <source>
        <dbReference type="Pfam" id="PF00690"/>
    </source>
</evidence>
<dbReference type="InterPro" id="IPR023214">
    <property type="entry name" value="HAD_sf"/>
</dbReference>
<evidence type="ECO:0000256" key="5">
    <source>
        <dbReference type="ARBA" id="ARBA00022967"/>
    </source>
</evidence>
<protein>
    <submittedName>
        <fullName evidence="13">Cation-translocating P-type ATPase</fullName>
    </submittedName>
</protein>
<evidence type="ECO:0000256" key="1">
    <source>
        <dbReference type="ARBA" id="ARBA00004141"/>
    </source>
</evidence>
<keyword evidence="7 9" id="KW-0472">Membrane</keyword>
<dbReference type="Gene3D" id="2.70.150.10">
    <property type="entry name" value="Calcium-transporting ATPase, cytoplasmic transduction domain A"/>
    <property type="match status" value="1"/>
</dbReference>
<evidence type="ECO:0000256" key="6">
    <source>
        <dbReference type="ARBA" id="ARBA00022989"/>
    </source>
</evidence>
<evidence type="ECO:0000259" key="11">
    <source>
        <dbReference type="Pfam" id="PF00689"/>
    </source>
</evidence>
<dbReference type="InterPro" id="IPR036412">
    <property type="entry name" value="HAD-like_sf"/>
</dbReference>
<dbReference type="GO" id="GO:0005524">
    <property type="term" value="F:ATP binding"/>
    <property type="evidence" value="ECO:0007669"/>
    <property type="project" value="UniProtKB-KW"/>
</dbReference>
<feature type="domain" description="Cation-transporting P-type ATPase N-terminal" evidence="12">
    <location>
        <begin position="3"/>
        <end position="55"/>
    </location>
</feature>
<keyword evidence="4" id="KW-0067">ATP-binding</keyword>
<evidence type="ECO:0000256" key="8">
    <source>
        <dbReference type="SAM" id="MobiDB-lite"/>
    </source>
</evidence>
<dbReference type="PRINTS" id="PR00119">
    <property type="entry name" value="CATATPASE"/>
</dbReference>
<dbReference type="Pfam" id="PF00122">
    <property type="entry name" value="E1-E2_ATPase"/>
    <property type="match status" value="1"/>
</dbReference>
<feature type="transmembrane region" description="Helical" evidence="9">
    <location>
        <begin position="221"/>
        <end position="239"/>
    </location>
</feature>
<feature type="transmembrane region" description="Helical" evidence="9">
    <location>
        <begin position="736"/>
        <end position="756"/>
    </location>
</feature>
<sequence>MSTSSHKGLTGTEVNASRQQHGSNIAQMVKPHVLLHTLKEIVLQPMILLLICAASVYFILGQSKEAFIMLFAIAIVTGISIYQENKSRSAINALRKLSSPQAKVIRDGQKITIPTGEIVIDDLIVIEDGNVVPADAEIIEAHDFTVNEGILTGESLPVFKNQTPPENIIFQGTMVMTGSGIAKVTAIGSQTSFGKIGQSLQEIEITKTPLQIQIENFVTKMAWTGAGAFLLVWGVNYYLSKDLLHGLLHGLTMAMSVIPEEIPVAFSTFMALGAYQLYKRKVITRSTHTVEALGAASVICTDKTGTLTENSMKLTAIYDFTNDKTYDYSSAASPFNIVLEYAMWASEIIPFDAMEKAIHELYTSSVPSDKRPDYALVHEYPLSGNPPIMTHVFSDHKSSPIIAVKGSIEGVLKQCKLTAEQIQRILDKTSALASKGYRVLGVAKSNSDIKNLPHSQHDFVFDFLGLLAFNDPPKKNIQLVLEQFYDAGVKVKMITGDYTETVVALGDQIHFKGSSVVMTGTEVMKMNQPELLKKVEDVNIFSRMFPEAKLKVIEALKANGEIVAMTGDGVNDGPALKASHIGIAMGLRGSEIAKQAASLVLMDDDLIHMVEAIALGRRIYENLKKALQYIISIHIPIILIITIPLLLSWTFKDFFLPIHVIFLELIMGPTCSIVFAKEPIEANSMQKPPRKMTTSLFGLSELSLSIVQGLMITLSCLGLGYYYMQIGHNETDIRTLIYATLIFSNIFLTLVNRSFYFSVITTLKYKNSLLPFILIASLGVFFLSIYVEPVRNLFQFSVLNTRDLVLSMAIAFAGVMWIEIYKWIKRSHKTLES</sequence>
<feature type="transmembrane region" description="Helical" evidence="9">
    <location>
        <begin position="626"/>
        <end position="648"/>
    </location>
</feature>
<evidence type="ECO:0000256" key="7">
    <source>
        <dbReference type="ARBA" id="ARBA00023136"/>
    </source>
</evidence>
<dbReference type="NCBIfam" id="TIGR01494">
    <property type="entry name" value="ATPase_P-type"/>
    <property type="match status" value="2"/>
</dbReference>
<feature type="transmembrane region" description="Helical" evidence="9">
    <location>
        <begin position="806"/>
        <end position="824"/>
    </location>
</feature>
<evidence type="ECO:0000256" key="9">
    <source>
        <dbReference type="SAM" id="Phobius"/>
    </source>
</evidence>
<gene>
    <name evidence="13" type="ORF">IPP15_07655</name>
</gene>
<comment type="subcellular location">
    <subcellularLocation>
        <location evidence="1">Membrane</location>
        <topology evidence="1">Multi-pass membrane protein</topology>
    </subcellularLocation>
</comment>
<feature type="region of interest" description="Disordered" evidence="8">
    <location>
        <begin position="1"/>
        <end position="21"/>
    </location>
</feature>
<dbReference type="SUPFAM" id="SSF81653">
    <property type="entry name" value="Calcium ATPase, transduction domain A"/>
    <property type="match status" value="1"/>
</dbReference>
<accession>A0A9D7XNJ9</accession>
<evidence type="ECO:0000256" key="4">
    <source>
        <dbReference type="ARBA" id="ARBA00022840"/>
    </source>
</evidence>
<keyword evidence="2 9" id="KW-0812">Transmembrane</keyword>
<dbReference type="InterPro" id="IPR008250">
    <property type="entry name" value="ATPase_P-typ_transduc_dom_A_sf"/>
</dbReference>
<dbReference type="EMBL" id="JADKGY010000006">
    <property type="protein sequence ID" value="MBK9982285.1"/>
    <property type="molecule type" value="Genomic_DNA"/>
</dbReference>
<dbReference type="InterPro" id="IPR001757">
    <property type="entry name" value="P_typ_ATPase"/>
</dbReference>
<feature type="transmembrane region" description="Helical" evidence="9">
    <location>
        <begin position="41"/>
        <end position="60"/>
    </location>
</feature>
<dbReference type="Pfam" id="PF00689">
    <property type="entry name" value="Cation_ATPase_C"/>
    <property type="match status" value="1"/>
</dbReference>
<proteinExistence type="predicted"/>
<reference evidence="13 14" key="1">
    <citation type="submission" date="2020-10" db="EMBL/GenBank/DDBJ databases">
        <title>Connecting structure to function with the recovery of over 1000 high-quality activated sludge metagenome-assembled genomes encoding full-length rRNA genes using long-read sequencing.</title>
        <authorList>
            <person name="Singleton C.M."/>
            <person name="Petriglieri F."/>
            <person name="Kristensen J.M."/>
            <person name="Kirkegaard R.H."/>
            <person name="Michaelsen T.Y."/>
            <person name="Andersen M.H."/>
            <person name="Karst S.M."/>
            <person name="Dueholm M.S."/>
            <person name="Nielsen P.H."/>
            <person name="Albertsen M."/>
        </authorList>
    </citation>
    <scope>NUCLEOTIDE SEQUENCE [LARGE SCALE GENOMIC DNA]</scope>
    <source>
        <strain evidence="13">Ribe_18-Q3-R11-54_MAXAC.273</strain>
    </source>
</reference>
<keyword evidence="5" id="KW-1278">Translocase</keyword>
<organism evidence="13 14">
    <name type="scientific">Candidatus Opimibacter skivensis</name>
    <dbReference type="NCBI Taxonomy" id="2982028"/>
    <lineage>
        <taxon>Bacteria</taxon>
        <taxon>Pseudomonadati</taxon>
        <taxon>Bacteroidota</taxon>
        <taxon>Saprospiria</taxon>
        <taxon>Saprospirales</taxon>
        <taxon>Saprospiraceae</taxon>
        <taxon>Candidatus Opimibacter</taxon>
    </lineage>
</organism>
<feature type="domain" description="Cation-transporting P-type ATPase C-terminal" evidence="11">
    <location>
        <begin position="655"/>
        <end position="824"/>
    </location>
</feature>
<dbReference type="Pfam" id="PF00690">
    <property type="entry name" value="Cation_ATPase_N"/>
    <property type="match status" value="1"/>
</dbReference>
<evidence type="ECO:0000256" key="2">
    <source>
        <dbReference type="ARBA" id="ARBA00022692"/>
    </source>
</evidence>
<dbReference type="InterPro" id="IPR004014">
    <property type="entry name" value="ATPase_P-typ_cation-transptr_N"/>
</dbReference>
<dbReference type="InterPro" id="IPR059000">
    <property type="entry name" value="ATPase_P-type_domA"/>
</dbReference>
<dbReference type="Gene3D" id="3.40.1110.10">
    <property type="entry name" value="Calcium-transporting ATPase, cytoplasmic domain N"/>
    <property type="match status" value="2"/>
</dbReference>
<name>A0A9D7XNJ9_9BACT</name>
<feature type="transmembrane region" description="Helical" evidence="9">
    <location>
        <begin position="768"/>
        <end position="786"/>
    </location>
</feature>
<dbReference type="InterPro" id="IPR044492">
    <property type="entry name" value="P_typ_ATPase_HD_dom"/>
</dbReference>
<evidence type="ECO:0000313" key="13">
    <source>
        <dbReference type="EMBL" id="MBK9982285.1"/>
    </source>
</evidence>